<protein>
    <submittedName>
        <fullName evidence="1">Uncharacterized protein</fullName>
    </submittedName>
</protein>
<comment type="caution">
    <text evidence="1">The sequence shown here is derived from an EMBL/GenBank/DDBJ whole genome shotgun (WGS) entry which is preliminary data.</text>
</comment>
<organism evidence="1 2">
    <name type="scientific">Batillaria attramentaria</name>
    <dbReference type="NCBI Taxonomy" id="370345"/>
    <lineage>
        <taxon>Eukaryota</taxon>
        <taxon>Metazoa</taxon>
        <taxon>Spiralia</taxon>
        <taxon>Lophotrochozoa</taxon>
        <taxon>Mollusca</taxon>
        <taxon>Gastropoda</taxon>
        <taxon>Caenogastropoda</taxon>
        <taxon>Sorbeoconcha</taxon>
        <taxon>Cerithioidea</taxon>
        <taxon>Batillariidae</taxon>
        <taxon>Batillaria</taxon>
    </lineage>
</organism>
<dbReference type="EMBL" id="JACVVK020000499">
    <property type="protein sequence ID" value="KAK7469902.1"/>
    <property type="molecule type" value="Genomic_DNA"/>
</dbReference>
<dbReference type="Proteomes" id="UP001519460">
    <property type="component" value="Unassembled WGS sequence"/>
</dbReference>
<name>A0ABD0JCQ2_9CAEN</name>
<dbReference type="AlphaFoldDB" id="A0ABD0JCQ2"/>
<evidence type="ECO:0000313" key="2">
    <source>
        <dbReference type="Proteomes" id="UP001519460"/>
    </source>
</evidence>
<proteinExistence type="predicted"/>
<evidence type="ECO:0000313" key="1">
    <source>
        <dbReference type="EMBL" id="KAK7469902.1"/>
    </source>
</evidence>
<sequence>MPESVQSIVLDSASPLAFAVHGTDRLSHDACKHSSSRRRPNRVWLAIIADCRGLIGQSLGVAPRDKRRTLGQVCGVSRRRVQWDSRARAFCPALLLKLCSSIRSEESMERDDSMLISL</sequence>
<keyword evidence="2" id="KW-1185">Reference proteome</keyword>
<reference evidence="1 2" key="1">
    <citation type="journal article" date="2023" name="Sci. Data">
        <title>Genome assembly of the Korean intertidal mud-creeper Batillaria attramentaria.</title>
        <authorList>
            <person name="Patra A.K."/>
            <person name="Ho P.T."/>
            <person name="Jun S."/>
            <person name="Lee S.J."/>
            <person name="Kim Y."/>
            <person name="Won Y.J."/>
        </authorList>
    </citation>
    <scope>NUCLEOTIDE SEQUENCE [LARGE SCALE GENOMIC DNA]</scope>
    <source>
        <strain evidence="1">Wonlab-2016</strain>
    </source>
</reference>
<accession>A0ABD0JCQ2</accession>
<gene>
    <name evidence="1" type="ORF">BaRGS_00036065</name>
</gene>